<protein>
    <submittedName>
        <fullName evidence="8">ABC transporter G family member 20-like</fullName>
    </submittedName>
</protein>
<evidence type="ECO:0000313" key="7">
    <source>
        <dbReference type="Proteomes" id="UP000694846"/>
    </source>
</evidence>
<dbReference type="InterPro" id="IPR013525">
    <property type="entry name" value="ABC2_TM"/>
</dbReference>
<evidence type="ECO:0000256" key="1">
    <source>
        <dbReference type="ARBA" id="ARBA00004141"/>
    </source>
</evidence>
<sequence length="181" mass="20778">MFYSALWINREIQNGYMMRNIVAGVTIYEIILSFFITHSIFSILQAFSFFFLVEFFLDIIWRSSLLLIILINIGVGICGMSIGLMIGVFVDSEVKIFLTILIVYFENVIVTGLFWPLVSTSALKLLALISPLYLPLKTAEEQLISGRNDEFKIIYVIEMRIEKILESYMFGTNDVLESSVR</sequence>
<keyword evidence="4 5" id="KW-0472">Membrane</keyword>
<accession>A0A8B8FTY6</accession>
<dbReference type="Pfam" id="PF01061">
    <property type="entry name" value="ABC2_membrane"/>
    <property type="match status" value="1"/>
</dbReference>
<proteinExistence type="predicted"/>
<evidence type="ECO:0000256" key="4">
    <source>
        <dbReference type="ARBA" id="ARBA00023136"/>
    </source>
</evidence>
<gene>
    <name evidence="8" type="primary">LOC112685957</name>
</gene>
<reference evidence="8" key="1">
    <citation type="submission" date="2025-08" db="UniProtKB">
        <authorList>
            <consortium name="RefSeq"/>
        </authorList>
    </citation>
    <scope>IDENTIFICATION</scope>
    <source>
        <tissue evidence="8">Whole body</tissue>
    </source>
</reference>
<feature type="transmembrane region" description="Helical" evidence="5">
    <location>
        <begin position="65"/>
        <end position="90"/>
    </location>
</feature>
<dbReference type="Proteomes" id="UP000694846">
    <property type="component" value="Unplaced"/>
</dbReference>
<evidence type="ECO:0000256" key="5">
    <source>
        <dbReference type="SAM" id="Phobius"/>
    </source>
</evidence>
<dbReference type="GO" id="GO:0016020">
    <property type="term" value="C:membrane"/>
    <property type="evidence" value="ECO:0007669"/>
    <property type="project" value="UniProtKB-SubCell"/>
</dbReference>
<dbReference type="AlphaFoldDB" id="A0A8B8FTY6"/>
<evidence type="ECO:0000256" key="2">
    <source>
        <dbReference type="ARBA" id="ARBA00022692"/>
    </source>
</evidence>
<evidence type="ECO:0000259" key="6">
    <source>
        <dbReference type="Pfam" id="PF01061"/>
    </source>
</evidence>
<organism evidence="7 8">
    <name type="scientific">Sipha flava</name>
    <name type="common">yellow sugarcane aphid</name>
    <dbReference type="NCBI Taxonomy" id="143950"/>
    <lineage>
        <taxon>Eukaryota</taxon>
        <taxon>Metazoa</taxon>
        <taxon>Ecdysozoa</taxon>
        <taxon>Arthropoda</taxon>
        <taxon>Hexapoda</taxon>
        <taxon>Insecta</taxon>
        <taxon>Pterygota</taxon>
        <taxon>Neoptera</taxon>
        <taxon>Paraneoptera</taxon>
        <taxon>Hemiptera</taxon>
        <taxon>Sternorrhyncha</taxon>
        <taxon>Aphidomorpha</taxon>
        <taxon>Aphidoidea</taxon>
        <taxon>Aphididae</taxon>
        <taxon>Sipha</taxon>
    </lineage>
</organism>
<name>A0A8B8FTY6_9HEMI</name>
<keyword evidence="2 5" id="KW-0812">Transmembrane</keyword>
<evidence type="ECO:0000313" key="8">
    <source>
        <dbReference type="RefSeq" id="XP_025413815.1"/>
    </source>
</evidence>
<feature type="domain" description="ABC-2 type transporter transmembrane" evidence="6">
    <location>
        <begin position="6"/>
        <end position="136"/>
    </location>
</feature>
<dbReference type="GeneID" id="112685957"/>
<dbReference type="RefSeq" id="XP_025413815.1">
    <property type="nucleotide sequence ID" value="XM_025558030.1"/>
</dbReference>
<dbReference type="OrthoDB" id="6621788at2759"/>
<keyword evidence="7" id="KW-1185">Reference proteome</keyword>
<feature type="transmembrane region" description="Helical" evidence="5">
    <location>
        <begin position="27"/>
        <end position="53"/>
    </location>
</feature>
<keyword evidence="3 5" id="KW-1133">Transmembrane helix</keyword>
<feature type="transmembrane region" description="Helical" evidence="5">
    <location>
        <begin position="96"/>
        <end position="118"/>
    </location>
</feature>
<evidence type="ECO:0000256" key="3">
    <source>
        <dbReference type="ARBA" id="ARBA00022989"/>
    </source>
</evidence>
<comment type="subcellular location">
    <subcellularLocation>
        <location evidence="1">Membrane</location>
        <topology evidence="1">Multi-pass membrane protein</topology>
    </subcellularLocation>
</comment>
<dbReference type="GO" id="GO:0140359">
    <property type="term" value="F:ABC-type transporter activity"/>
    <property type="evidence" value="ECO:0007669"/>
    <property type="project" value="InterPro"/>
</dbReference>